<name>A0A8S9NSR7_BRACR</name>
<evidence type="ECO:0000313" key="2">
    <source>
        <dbReference type="Proteomes" id="UP000712600"/>
    </source>
</evidence>
<dbReference type="Proteomes" id="UP000712600">
    <property type="component" value="Unassembled WGS sequence"/>
</dbReference>
<organism evidence="1 2">
    <name type="scientific">Brassica cretica</name>
    <name type="common">Mustard</name>
    <dbReference type="NCBI Taxonomy" id="69181"/>
    <lineage>
        <taxon>Eukaryota</taxon>
        <taxon>Viridiplantae</taxon>
        <taxon>Streptophyta</taxon>
        <taxon>Embryophyta</taxon>
        <taxon>Tracheophyta</taxon>
        <taxon>Spermatophyta</taxon>
        <taxon>Magnoliopsida</taxon>
        <taxon>eudicotyledons</taxon>
        <taxon>Gunneridae</taxon>
        <taxon>Pentapetalae</taxon>
        <taxon>rosids</taxon>
        <taxon>malvids</taxon>
        <taxon>Brassicales</taxon>
        <taxon>Brassicaceae</taxon>
        <taxon>Brassiceae</taxon>
        <taxon>Brassica</taxon>
    </lineage>
</organism>
<protein>
    <submittedName>
        <fullName evidence="1">Uncharacterized protein</fullName>
    </submittedName>
</protein>
<evidence type="ECO:0000313" key="1">
    <source>
        <dbReference type="EMBL" id="KAF3505057.1"/>
    </source>
</evidence>
<reference evidence="1" key="1">
    <citation type="submission" date="2019-12" db="EMBL/GenBank/DDBJ databases">
        <title>Genome sequencing and annotation of Brassica cretica.</title>
        <authorList>
            <person name="Studholme D.J."/>
            <person name="Sarris P."/>
        </authorList>
    </citation>
    <scope>NUCLEOTIDE SEQUENCE</scope>
    <source>
        <strain evidence="1">PFS-109/04</strain>
        <tissue evidence="1">Leaf</tissue>
    </source>
</reference>
<proteinExistence type="predicted"/>
<dbReference type="EMBL" id="QGKX02001621">
    <property type="protein sequence ID" value="KAF3505057.1"/>
    <property type="molecule type" value="Genomic_DNA"/>
</dbReference>
<dbReference type="AlphaFoldDB" id="A0A8S9NSR7"/>
<comment type="caution">
    <text evidence="1">The sequence shown here is derived from an EMBL/GenBank/DDBJ whole genome shotgun (WGS) entry which is preliminary data.</text>
</comment>
<sequence length="133" mass="15008">MFCSRSVSRVFPRGIDFAGYLKMSNINIEAWFWDLVSFGYHAFEMLETSALGLGQDLGLLSVSDFVRYESSISPETIFKPTGSAGPKFRSVRFRRSEEVILEASLATSRDANGCFFLTADLFSKFENVFADKR</sequence>
<gene>
    <name evidence="1" type="ORF">F2Q69_00042736</name>
</gene>
<accession>A0A8S9NSR7</accession>